<sequence length="202" mass="23656">MSSDSHLIQGPSCSKDKNCKLEKDKERKKLKRKNETQQEKANRLSRDRENKKLKRAIEADTERSRSYSITTLPVHLSGEHVFYFDANMTDEEIREKIEKDSELLAYFELNKKSALARDLYYHEIPEKFVFKKGIWTERKTHFYTIGRMVKVSPAETERYHLRLLLLNVKGATSFDDLRTVSILTNLKLTIRKHATFADACLA</sequence>
<accession>A0A6V7UE83</accession>
<name>A0A6V7UE83_MELEN</name>
<reference evidence="2 3" key="1">
    <citation type="submission" date="2020-08" db="EMBL/GenBank/DDBJ databases">
        <authorList>
            <person name="Koutsovoulos G."/>
            <person name="Danchin GJ E."/>
        </authorList>
    </citation>
    <scope>NUCLEOTIDE SEQUENCE [LARGE SCALE GENOMIC DNA]</scope>
</reference>
<dbReference type="EMBL" id="CAJEWN010000059">
    <property type="protein sequence ID" value="CAD2155504.1"/>
    <property type="molecule type" value="Genomic_DNA"/>
</dbReference>
<feature type="region of interest" description="Disordered" evidence="1">
    <location>
        <begin position="1"/>
        <end position="59"/>
    </location>
</feature>
<feature type="compositionally biased region" description="Basic and acidic residues" evidence="1">
    <location>
        <begin position="14"/>
        <end position="59"/>
    </location>
</feature>
<evidence type="ECO:0000313" key="2">
    <source>
        <dbReference type="EMBL" id="CAD2155504.1"/>
    </source>
</evidence>
<comment type="caution">
    <text evidence="2">The sequence shown here is derived from an EMBL/GenBank/DDBJ whole genome shotgun (WGS) entry which is preliminary data.</text>
</comment>
<evidence type="ECO:0000313" key="3">
    <source>
        <dbReference type="Proteomes" id="UP000580250"/>
    </source>
</evidence>
<organism evidence="2 3">
    <name type="scientific">Meloidogyne enterolobii</name>
    <name type="common">Root-knot nematode worm</name>
    <name type="synonym">Meloidogyne mayaguensis</name>
    <dbReference type="NCBI Taxonomy" id="390850"/>
    <lineage>
        <taxon>Eukaryota</taxon>
        <taxon>Metazoa</taxon>
        <taxon>Ecdysozoa</taxon>
        <taxon>Nematoda</taxon>
        <taxon>Chromadorea</taxon>
        <taxon>Rhabditida</taxon>
        <taxon>Tylenchina</taxon>
        <taxon>Tylenchomorpha</taxon>
        <taxon>Tylenchoidea</taxon>
        <taxon>Meloidogynidae</taxon>
        <taxon>Meloidogyninae</taxon>
        <taxon>Meloidogyne</taxon>
    </lineage>
</organism>
<gene>
    <name evidence="2" type="ORF">MENT_LOCUS11888</name>
</gene>
<evidence type="ECO:0000256" key="1">
    <source>
        <dbReference type="SAM" id="MobiDB-lite"/>
    </source>
</evidence>
<dbReference type="AlphaFoldDB" id="A0A6V7UE83"/>
<dbReference type="Proteomes" id="UP000580250">
    <property type="component" value="Unassembled WGS sequence"/>
</dbReference>
<dbReference type="OrthoDB" id="5873345at2759"/>
<proteinExistence type="predicted"/>
<protein>
    <submittedName>
        <fullName evidence="2">Uncharacterized protein</fullName>
    </submittedName>
</protein>